<dbReference type="Proteomes" id="UP001154078">
    <property type="component" value="Chromosome 2"/>
</dbReference>
<evidence type="ECO:0000256" key="12">
    <source>
        <dbReference type="ARBA" id="ARBA00045165"/>
    </source>
</evidence>
<dbReference type="PROSITE" id="PS00445">
    <property type="entry name" value="FGGY_KINASES_2"/>
    <property type="match status" value="1"/>
</dbReference>
<dbReference type="Gene3D" id="3.30.420.40">
    <property type="match status" value="2"/>
</dbReference>
<dbReference type="PANTHER" id="PTHR10196">
    <property type="entry name" value="SUGAR KINASE"/>
    <property type="match status" value="1"/>
</dbReference>
<keyword evidence="9" id="KW-0319">Glycerol metabolism</keyword>
<name>A0A9P0AY33_BRAAE</name>
<evidence type="ECO:0000256" key="3">
    <source>
        <dbReference type="ARBA" id="ARBA00009156"/>
    </source>
</evidence>
<dbReference type="GO" id="GO:0005739">
    <property type="term" value="C:mitochondrion"/>
    <property type="evidence" value="ECO:0007669"/>
    <property type="project" value="TreeGrafter"/>
</dbReference>
<dbReference type="PIRSF" id="PIRSF000538">
    <property type="entry name" value="GlpK"/>
    <property type="match status" value="1"/>
</dbReference>
<protein>
    <recommendedName>
        <fullName evidence="13">Glycerol kinase 5</fullName>
        <ecNumber evidence="4">2.7.1.30</ecNumber>
    </recommendedName>
    <alternativeName>
        <fullName evidence="11">ATP:glycerol 3-phosphotransferase 5</fullName>
    </alternativeName>
</protein>
<dbReference type="InterPro" id="IPR018483">
    <property type="entry name" value="Carb_kinase_FGGY_CS"/>
</dbReference>
<keyword evidence="10" id="KW-0067">ATP-binding</keyword>
<comment type="similarity">
    <text evidence="3 14">Belongs to the FGGY kinase family.</text>
</comment>
<keyword evidence="18" id="KW-1185">Reference proteome</keyword>
<evidence type="ECO:0000313" key="17">
    <source>
        <dbReference type="EMBL" id="CAH0550514.1"/>
    </source>
</evidence>
<dbReference type="Pfam" id="PF02782">
    <property type="entry name" value="FGGY_C"/>
    <property type="match status" value="1"/>
</dbReference>
<keyword evidence="7" id="KW-0547">Nucleotide-binding</keyword>
<comment type="subcellular location">
    <subcellularLocation>
        <location evidence="1">Cytoplasm</location>
    </subcellularLocation>
</comment>
<dbReference type="CDD" id="cd07793">
    <property type="entry name" value="ASKHA_NBD_FGGY_GK5-like"/>
    <property type="match status" value="1"/>
</dbReference>
<sequence>MAGDSRGYVAALDIGTTKIKCKILNISLEAVGSAYKNVTLHYPKPGYVEISPDELWRDVISVIKDAMSAGNINIFDVKSLGISVQRASFITWSKSSGKPFHDFITWKDLRTKNFAKVVNKYWSVRILKLGAAIGHFFTRNDRLFAASNLKFVSRDASVRLSWMLSNIKELNEALLKDDVLFGTMDTWLVYKLTNGKKHVTDISNASATCLYDPFLLQWGLMTNLLRIPKSILPEVVANNYNFGEIEKDIFGAPIKIGCIISDQSSSMLGACCFNKNDLKVTLGTGAFLNLNTGNSIQGSKSGLYPLVGWNMDKEIVYLSEVACNDSGSLIEWALQSGFINSVREIPEMINKTTSNDGVYFIAAFSGLGPPVNDDNAGSGFIGIKPTTRKEHMVRAIMESIIFRVALTINLLINETQTDYRRMRIDGGVSNSDFVCQMLADITGLSIERLDMADLSIIGAGYLAGISSGIWKNKRDLKNQISVEQTFYPSTDKINNEQCKNEMNKWLRAAQRFKAWHTE</sequence>
<dbReference type="PANTHER" id="PTHR10196:SF68">
    <property type="entry name" value="GLYCEROL KINASE 5-RELATED"/>
    <property type="match status" value="1"/>
</dbReference>
<comment type="pathway">
    <text evidence="2">Polyol metabolism; glycerol degradation via glycerol kinase pathway; sn-glycerol 3-phosphate from glycerol: step 1/1.</text>
</comment>
<evidence type="ECO:0000256" key="9">
    <source>
        <dbReference type="ARBA" id="ARBA00022798"/>
    </source>
</evidence>
<dbReference type="GO" id="GO:0005524">
    <property type="term" value="F:ATP binding"/>
    <property type="evidence" value="ECO:0007669"/>
    <property type="project" value="UniProtKB-KW"/>
</dbReference>
<dbReference type="AlphaFoldDB" id="A0A9P0AY33"/>
<dbReference type="InterPro" id="IPR037444">
    <property type="entry name" value="GK5"/>
</dbReference>
<evidence type="ECO:0000256" key="6">
    <source>
        <dbReference type="ARBA" id="ARBA00022679"/>
    </source>
</evidence>
<evidence type="ECO:0000313" key="18">
    <source>
        <dbReference type="Proteomes" id="UP001154078"/>
    </source>
</evidence>
<evidence type="ECO:0000256" key="2">
    <source>
        <dbReference type="ARBA" id="ARBA00005190"/>
    </source>
</evidence>
<evidence type="ECO:0000256" key="14">
    <source>
        <dbReference type="RuleBase" id="RU003733"/>
    </source>
</evidence>
<dbReference type="GO" id="GO:0006071">
    <property type="term" value="P:glycerol metabolic process"/>
    <property type="evidence" value="ECO:0007669"/>
    <property type="project" value="UniProtKB-KW"/>
</dbReference>
<evidence type="ECO:0000256" key="7">
    <source>
        <dbReference type="ARBA" id="ARBA00022741"/>
    </source>
</evidence>
<keyword evidence="5" id="KW-0963">Cytoplasm</keyword>
<dbReference type="InterPro" id="IPR018485">
    <property type="entry name" value="FGGY_C"/>
</dbReference>
<accession>A0A9P0AY33</accession>
<dbReference type="InterPro" id="IPR043129">
    <property type="entry name" value="ATPase_NBD"/>
</dbReference>
<feature type="domain" description="Carbohydrate kinase FGGY N-terminal" evidence="15">
    <location>
        <begin position="8"/>
        <end position="269"/>
    </location>
</feature>
<dbReference type="GO" id="GO:0004370">
    <property type="term" value="F:glycerol kinase activity"/>
    <property type="evidence" value="ECO:0007669"/>
    <property type="project" value="UniProtKB-EC"/>
</dbReference>
<dbReference type="FunFam" id="3.30.420.40:FF:000104">
    <property type="entry name" value="putative glycerol kinase 5"/>
    <property type="match status" value="1"/>
</dbReference>
<evidence type="ECO:0000256" key="1">
    <source>
        <dbReference type="ARBA" id="ARBA00004496"/>
    </source>
</evidence>
<evidence type="ECO:0000259" key="16">
    <source>
        <dbReference type="Pfam" id="PF02782"/>
    </source>
</evidence>
<dbReference type="FunFam" id="3.30.420.40:FF:000102">
    <property type="entry name" value="Putative glycerol kinase 5"/>
    <property type="match status" value="1"/>
</dbReference>
<evidence type="ECO:0000256" key="4">
    <source>
        <dbReference type="ARBA" id="ARBA00012099"/>
    </source>
</evidence>
<dbReference type="GO" id="GO:0046167">
    <property type="term" value="P:glycerol-3-phosphate biosynthetic process"/>
    <property type="evidence" value="ECO:0007669"/>
    <property type="project" value="TreeGrafter"/>
</dbReference>
<dbReference type="InterPro" id="IPR000577">
    <property type="entry name" value="Carb_kinase_FGGY"/>
</dbReference>
<evidence type="ECO:0000256" key="5">
    <source>
        <dbReference type="ARBA" id="ARBA00022490"/>
    </source>
</evidence>
<proteinExistence type="inferred from homology"/>
<evidence type="ECO:0000256" key="8">
    <source>
        <dbReference type="ARBA" id="ARBA00022777"/>
    </source>
</evidence>
<dbReference type="GO" id="GO:0006641">
    <property type="term" value="P:triglyceride metabolic process"/>
    <property type="evidence" value="ECO:0007669"/>
    <property type="project" value="TreeGrafter"/>
</dbReference>
<dbReference type="EC" id="2.7.1.30" evidence="4"/>
<dbReference type="InterPro" id="IPR018484">
    <property type="entry name" value="FGGY_N"/>
</dbReference>
<dbReference type="OrthoDB" id="6278781at2759"/>
<evidence type="ECO:0000256" key="13">
    <source>
        <dbReference type="ARBA" id="ARBA00047192"/>
    </source>
</evidence>
<organism evidence="17 18">
    <name type="scientific">Brassicogethes aeneus</name>
    <name type="common">Rape pollen beetle</name>
    <name type="synonym">Meligethes aeneus</name>
    <dbReference type="NCBI Taxonomy" id="1431903"/>
    <lineage>
        <taxon>Eukaryota</taxon>
        <taxon>Metazoa</taxon>
        <taxon>Ecdysozoa</taxon>
        <taxon>Arthropoda</taxon>
        <taxon>Hexapoda</taxon>
        <taxon>Insecta</taxon>
        <taxon>Pterygota</taxon>
        <taxon>Neoptera</taxon>
        <taxon>Endopterygota</taxon>
        <taxon>Coleoptera</taxon>
        <taxon>Polyphaga</taxon>
        <taxon>Cucujiformia</taxon>
        <taxon>Nitidulidae</taxon>
        <taxon>Meligethinae</taxon>
        <taxon>Brassicogethes</taxon>
    </lineage>
</organism>
<evidence type="ECO:0000259" key="15">
    <source>
        <dbReference type="Pfam" id="PF00370"/>
    </source>
</evidence>
<dbReference type="SUPFAM" id="SSF53067">
    <property type="entry name" value="Actin-like ATPase domain"/>
    <property type="match status" value="2"/>
</dbReference>
<keyword evidence="6 14" id="KW-0808">Transferase</keyword>
<dbReference type="EMBL" id="OV121133">
    <property type="protein sequence ID" value="CAH0550514.1"/>
    <property type="molecule type" value="Genomic_DNA"/>
</dbReference>
<dbReference type="Pfam" id="PF00370">
    <property type="entry name" value="FGGY_N"/>
    <property type="match status" value="1"/>
</dbReference>
<feature type="domain" description="Carbohydrate kinase FGGY C-terminal" evidence="16">
    <location>
        <begin position="279"/>
        <end position="466"/>
    </location>
</feature>
<gene>
    <name evidence="17" type="ORF">MELIAE_LOCUS3315</name>
</gene>
<evidence type="ECO:0000256" key="11">
    <source>
        <dbReference type="ARBA" id="ARBA00033026"/>
    </source>
</evidence>
<evidence type="ECO:0000256" key="10">
    <source>
        <dbReference type="ARBA" id="ARBA00022840"/>
    </source>
</evidence>
<reference evidence="17" key="1">
    <citation type="submission" date="2021-12" db="EMBL/GenBank/DDBJ databases">
        <authorList>
            <person name="King R."/>
        </authorList>
    </citation>
    <scope>NUCLEOTIDE SEQUENCE</scope>
</reference>
<comment type="function">
    <text evidence="12">Skin-specific kinase that plays a key role in glycerol metabolism, catalyzing its phosphorylation to produce sn-glycerol 3-phosphate. Involved in skin-specific regulation of sterol regulatory element-binding protein (SREBP) processing and lipid biosynthesis.</text>
</comment>
<keyword evidence="8 14" id="KW-0418">Kinase</keyword>